<dbReference type="Proteomes" id="UP000243488">
    <property type="component" value="Chromosome"/>
</dbReference>
<evidence type="ECO:0000256" key="1">
    <source>
        <dbReference type="ARBA" id="ARBA00017693"/>
    </source>
</evidence>
<reference evidence="4 5" key="1">
    <citation type="submission" date="2017-03" db="EMBL/GenBank/DDBJ databases">
        <title>Complete genome sequence of the novel DNRA strain Pseudomonas sp. S-6-2 isolated from Chinese polluted river sediment. Journal of Biotechnology.</title>
        <authorList>
            <person name="Li J."/>
            <person name="Xiang F."/>
            <person name="Wang L."/>
            <person name="Xi L."/>
            <person name="Liu J."/>
        </authorList>
    </citation>
    <scope>NUCLEOTIDE SEQUENCE [LARGE SCALE GENOMIC DNA]</scope>
    <source>
        <strain evidence="4 5">S-6-2</strain>
    </source>
</reference>
<dbReference type="STRING" id="1931241.BVH74_06905"/>
<evidence type="ECO:0000259" key="3">
    <source>
        <dbReference type="PROSITE" id="PS51087"/>
    </source>
</evidence>
<dbReference type="AlphaFoldDB" id="A0A1V0B3J1"/>
<feature type="domain" description="ApaG" evidence="3">
    <location>
        <begin position="3"/>
        <end position="127"/>
    </location>
</feature>
<dbReference type="EMBL" id="CP020100">
    <property type="protein sequence ID" value="AQZ94496.1"/>
    <property type="molecule type" value="Genomic_DNA"/>
</dbReference>
<dbReference type="InterPro" id="IPR023065">
    <property type="entry name" value="Uncharacterised_ApaG"/>
</dbReference>
<sequence length="127" mass="13705">MSSDPHYAISIKVATRYLDEQSEPQANRFAFAYTITISNTGDIATQLLDRHWLITDGNGKLQEVRGPGVVGEQPVIAPGASHTYTSGCVLETPVGTMEGSYGMRAEDGHAFRAGIPLFRLAQPNALN</sequence>
<dbReference type="InterPro" id="IPR007474">
    <property type="entry name" value="ApaG_domain"/>
</dbReference>
<keyword evidence="5" id="KW-1185">Reference proteome</keyword>
<dbReference type="PANTHER" id="PTHR14289">
    <property type="entry name" value="F-BOX ONLY PROTEIN 3"/>
    <property type="match status" value="1"/>
</dbReference>
<dbReference type="RefSeq" id="WP_080049349.1">
    <property type="nucleotide sequence ID" value="NZ_CP020100.1"/>
</dbReference>
<gene>
    <name evidence="2" type="primary">apaG</name>
    <name evidence="4" type="ORF">BVH74_06905</name>
</gene>
<evidence type="ECO:0000313" key="5">
    <source>
        <dbReference type="Proteomes" id="UP000243488"/>
    </source>
</evidence>
<name>A0A1V0B3J1_9GAMM</name>
<dbReference type="PROSITE" id="PS51087">
    <property type="entry name" value="APAG"/>
    <property type="match status" value="1"/>
</dbReference>
<dbReference type="SUPFAM" id="SSF110069">
    <property type="entry name" value="ApaG-like"/>
    <property type="match status" value="1"/>
</dbReference>
<proteinExistence type="inferred from homology"/>
<dbReference type="GO" id="GO:0070987">
    <property type="term" value="P:error-free translesion synthesis"/>
    <property type="evidence" value="ECO:0007669"/>
    <property type="project" value="TreeGrafter"/>
</dbReference>
<dbReference type="Pfam" id="PF04379">
    <property type="entry name" value="DUF525"/>
    <property type="match status" value="1"/>
</dbReference>
<accession>A0A1V0B3J1</accession>
<dbReference type="NCBIfam" id="NF003967">
    <property type="entry name" value="PRK05461.1"/>
    <property type="match status" value="1"/>
</dbReference>
<dbReference type="KEGG" id="ppha:BVH74_06905"/>
<dbReference type="PANTHER" id="PTHR14289:SF16">
    <property type="entry name" value="POLYMERASE DELTA-INTERACTING PROTEIN 2"/>
    <property type="match status" value="1"/>
</dbReference>
<organism evidence="4 5">
    <name type="scientific">Halopseudomonas phragmitis</name>
    <dbReference type="NCBI Taxonomy" id="1931241"/>
    <lineage>
        <taxon>Bacteria</taxon>
        <taxon>Pseudomonadati</taxon>
        <taxon>Pseudomonadota</taxon>
        <taxon>Gammaproteobacteria</taxon>
        <taxon>Pseudomonadales</taxon>
        <taxon>Pseudomonadaceae</taxon>
        <taxon>Halopseudomonas</taxon>
    </lineage>
</organism>
<dbReference type="Gene3D" id="2.60.40.1470">
    <property type="entry name" value="ApaG domain"/>
    <property type="match status" value="1"/>
</dbReference>
<protein>
    <recommendedName>
        <fullName evidence="1 2">Protein ApaG</fullName>
    </recommendedName>
</protein>
<dbReference type="InterPro" id="IPR036767">
    <property type="entry name" value="ApaG_sf"/>
</dbReference>
<evidence type="ECO:0000256" key="2">
    <source>
        <dbReference type="HAMAP-Rule" id="MF_00791"/>
    </source>
</evidence>
<dbReference type="HAMAP" id="MF_00791">
    <property type="entry name" value="ApaG"/>
    <property type="match status" value="1"/>
</dbReference>
<evidence type="ECO:0000313" key="4">
    <source>
        <dbReference type="EMBL" id="AQZ94496.1"/>
    </source>
</evidence>